<name>N4W7H7_9BACI</name>
<feature type="transmembrane region" description="Helical" evidence="1">
    <location>
        <begin position="21"/>
        <end position="42"/>
    </location>
</feature>
<reference evidence="2 3" key="1">
    <citation type="submission" date="2013-03" db="EMBL/GenBank/DDBJ databases">
        <title>Draft genome sequence of Gracibacillus halophilus YIM-C55.5, a moderately halophilic and thermophilic organism from the Xiaochaidamu salt lake.</title>
        <authorList>
            <person name="Sugumar T."/>
            <person name="Polireddy D.R."/>
            <person name="Antony A."/>
            <person name="Madhava Y.R."/>
            <person name="Sivakumar N."/>
        </authorList>
    </citation>
    <scope>NUCLEOTIDE SEQUENCE [LARGE SCALE GENOMIC DNA]</scope>
    <source>
        <strain evidence="2 3">YIM-C55.5</strain>
    </source>
</reference>
<evidence type="ECO:0000313" key="3">
    <source>
        <dbReference type="Proteomes" id="UP000012283"/>
    </source>
</evidence>
<dbReference type="Proteomes" id="UP000012283">
    <property type="component" value="Unassembled WGS sequence"/>
</dbReference>
<dbReference type="STRING" id="1308866.J416_11987"/>
<proteinExistence type="predicted"/>
<accession>N4W7H7</accession>
<keyword evidence="3" id="KW-1185">Reference proteome</keyword>
<keyword evidence="1" id="KW-0812">Transmembrane</keyword>
<comment type="caution">
    <text evidence="2">The sequence shown here is derived from an EMBL/GenBank/DDBJ whole genome shotgun (WGS) entry which is preliminary data.</text>
</comment>
<dbReference type="eggNOG" id="ENOG502Z89H">
    <property type="taxonomic scope" value="Bacteria"/>
</dbReference>
<dbReference type="RefSeq" id="WP_003471994.1">
    <property type="nucleotide sequence ID" value="NZ_APML01000055.1"/>
</dbReference>
<dbReference type="AlphaFoldDB" id="N4W7H7"/>
<keyword evidence="1" id="KW-1133">Transmembrane helix</keyword>
<sequence>MEDQVQNGGQQQRKKFGGWKVVILTIAVIAVVGVVTTFAFVLNKSPKEQYFLAEKNSFEQVMTEVEDRYQNELDWLAYTEEHAIESVIELSADMNEPAGMSTGMSAGMDVPQIVNNASLTITTAQDKQNKQAHTAIEAGVADIQLTGVEAYIDEEKAILGLPFIEDMWQVKGANIGTILNHLDPATFTGEEEIDFGMFFENSTLPEEDVNYIKEEYGKQLYDALPEDGFSTSSEDVDVEGETINAEKFEFHLTEEQLQTIFSDLFATMAEDERLKEIIKEQYQLQTFGGMSGTQSPAIAEEADQIIEEFQTAMQEASENVKQLSSPNGMTSTIWVNEDMIVKRDFQFEGGPHEDAVTSLAVEGTWLPKEDESVFQYQVLADEEAVLQVNGDLSFDGETANDVITITADQATMTLETNETIEEDGKTFERTLSFEDPTMASTTVIWSGEASYEADQMSSSHQLSVDAPQVNQGNVALNINKDASTIDQVEEPTGEQVIDLGSMSQEGFIQYMENDVIPQFQQWASQLLGPMY</sequence>
<dbReference type="EMBL" id="APML01000055">
    <property type="protein sequence ID" value="ENH96223.1"/>
    <property type="molecule type" value="Genomic_DNA"/>
</dbReference>
<dbReference type="OrthoDB" id="2729040at2"/>
<keyword evidence="1" id="KW-0472">Membrane</keyword>
<organism evidence="2 3">
    <name type="scientific">Gracilibacillus halophilus YIM-C55.5</name>
    <dbReference type="NCBI Taxonomy" id="1308866"/>
    <lineage>
        <taxon>Bacteria</taxon>
        <taxon>Bacillati</taxon>
        <taxon>Bacillota</taxon>
        <taxon>Bacilli</taxon>
        <taxon>Bacillales</taxon>
        <taxon>Bacillaceae</taxon>
        <taxon>Gracilibacillus</taxon>
    </lineage>
</organism>
<gene>
    <name evidence="2" type="ORF">J416_11987</name>
</gene>
<dbReference type="PATRIC" id="fig|1308866.3.peg.2424"/>
<protein>
    <submittedName>
        <fullName evidence="2">Uncharacterized protein</fullName>
    </submittedName>
</protein>
<evidence type="ECO:0000256" key="1">
    <source>
        <dbReference type="SAM" id="Phobius"/>
    </source>
</evidence>
<evidence type="ECO:0000313" key="2">
    <source>
        <dbReference type="EMBL" id="ENH96223.1"/>
    </source>
</evidence>